<accession>A0A497EWL9</accession>
<gene>
    <name evidence="2" type="ORF">DRJ33_05195</name>
</gene>
<comment type="caution">
    <text evidence="2">The sequence shown here is derived from an EMBL/GenBank/DDBJ whole genome shotgun (WGS) entry which is preliminary data.</text>
</comment>
<proteinExistence type="predicted"/>
<protein>
    <submittedName>
        <fullName evidence="2">Uncharacterized protein</fullName>
    </submittedName>
</protein>
<evidence type="ECO:0000256" key="1">
    <source>
        <dbReference type="PROSITE-ProRule" id="PRU00182"/>
    </source>
</evidence>
<reference evidence="2 3" key="1">
    <citation type="submission" date="2018-06" db="EMBL/GenBank/DDBJ databases">
        <title>Extensive metabolic versatility and redundancy in microbially diverse, dynamic hydrothermal sediments.</title>
        <authorList>
            <person name="Dombrowski N."/>
            <person name="Teske A."/>
            <person name="Baker B.J."/>
        </authorList>
    </citation>
    <scope>NUCLEOTIDE SEQUENCE [LARGE SCALE GENOMIC DNA]</scope>
    <source>
        <strain evidence="2">B34_G17</strain>
    </source>
</reference>
<dbReference type="EMBL" id="QMQX01000086">
    <property type="protein sequence ID" value="RLE51773.1"/>
    <property type="molecule type" value="Genomic_DNA"/>
</dbReference>
<dbReference type="GO" id="GO:0003723">
    <property type="term" value="F:RNA binding"/>
    <property type="evidence" value="ECO:0007669"/>
    <property type="project" value="UniProtKB-KW"/>
</dbReference>
<dbReference type="Proteomes" id="UP000272051">
    <property type="component" value="Unassembled WGS sequence"/>
</dbReference>
<dbReference type="PROSITE" id="PS50889">
    <property type="entry name" value="S4"/>
    <property type="match status" value="1"/>
</dbReference>
<evidence type="ECO:0000313" key="2">
    <source>
        <dbReference type="EMBL" id="RLE51773.1"/>
    </source>
</evidence>
<sequence>MHALISRSLVFVILLLTALFFFENISTSAYKASFSETLEGNINDIITIAKSAEKALNGSAVIITLSSNKMVNSLIRDVRLEIHTPPHANLSWSLQKRLLLFPECALKTSNFSLSSLYIKLYALSDGSIVLEPKIHSSKHVAPLVAFRKVITFEIIIPELIIKDPIIGNAHYTFHLNCLRTIKLLRPIAYDGVAEVKINGEPVLSQLVRKGDLLVIQLTKYVLSLVKLSQFSR</sequence>
<organism evidence="2 3">
    <name type="scientific">Thermoproteota archaeon</name>
    <dbReference type="NCBI Taxonomy" id="2056631"/>
    <lineage>
        <taxon>Archaea</taxon>
        <taxon>Thermoproteota</taxon>
    </lineage>
</organism>
<keyword evidence="1" id="KW-0694">RNA-binding</keyword>
<name>A0A497EWL9_9CREN</name>
<evidence type="ECO:0000313" key="3">
    <source>
        <dbReference type="Proteomes" id="UP000272051"/>
    </source>
</evidence>
<dbReference type="AlphaFoldDB" id="A0A497EWL9"/>